<comment type="similarity">
    <text evidence="9">Belongs to the ABC transporter superfamily. Lipid exporter (TC 3.A.1.106) family.</text>
</comment>
<protein>
    <submittedName>
        <fullName evidence="13">ABC-type multidrug transport system, ATPase and permease component</fullName>
    </submittedName>
</protein>
<dbReference type="InterPro" id="IPR027417">
    <property type="entry name" value="P-loop_NTPase"/>
</dbReference>
<feature type="transmembrane region" description="Helical" evidence="10">
    <location>
        <begin position="153"/>
        <end position="172"/>
    </location>
</feature>
<feature type="transmembrane region" description="Helical" evidence="10">
    <location>
        <begin position="262"/>
        <end position="286"/>
    </location>
</feature>
<evidence type="ECO:0000259" key="11">
    <source>
        <dbReference type="PROSITE" id="PS50893"/>
    </source>
</evidence>
<evidence type="ECO:0000256" key="3">
    <source>
        <dbReference type="ARBA" id="ARBA00022475"/>
    </source>
</evidence>
<evidence type="ECO:0000256" key="7">
    <source>
        <dbReference type="ARBA" id="ARBA00022989"/>
    </source>
</evidence>
<reference evidence="14" key="1">
    <citation type="submission" date="2017-06" db="EMBL/GenBank/DDBJ databases">
        <authorList>
            <person name="Varghese N."/>
            <person name="Submissions S."/>
        </authorList>
    </citation>
    <scope>NUCLEOTIDE SEQUENCE [LARGE SCALE GENOMIC DNA]</scope>
    <source>
        <strain evidence="14">DSM 44485</strain>
    </source>
</reference>
<dbReference type="AlphaFoldDB" id="A0A238V4G3"/>
<feature type="transmembrane region" description="Helical" evidence="10">
    <location>
        <begin position="79"/>
        <end position="99"/>
    </location>
</feature>
<keyword evidence="14" id="KW-1185">Reference proteome</keyword>
<feature type="domain" description="ABC transporter" evidence="11">
    <location>
        <begin position="361"/>
        <end position="614"/>
    </location>
</feature>
<dbReference type="InterPro" id="IPR036640">
    <property type="entry name" value="ABC1_TM_sf"/>
</dbReference>
<dbReference type="SMART" id="SM00382">
    <property type="entry name" value="AAA"/>
    <property type="match status" value="1"/>
</dbReference>
<keyword evidence="5" id="KW-0547">Nucleotide-binding</keyword>
<dbReference type="OrthoDB" id="9806127at2"/>
<dbReference type="InterPro" id="IPR039421">
    <property type="entry name" value="Type_1_exporter"/>
</dbReference>
<dbReference type="PANTHER" id="PTHR43394">
    <property type="entry name" value="ATP-DEPENDENT PERMEASE MDL1, MITOCHONDRIAL"/>
    <property type="match status" value="1"/>
</dbReference>
<dbReference type="InterPro" id="IPR003439">
    <property type="entry name" value="ABC_transporter-like_ATP-bd"/>
</dbReference>
<keyword evidence="2" id="KW-0813">Transport</keyword>
<feature type="transmembrane region" description="Helical" evidence="10">
    <location>
        <begin position="178"/>
        <end position="197"/>
    </location>
</feature>
<dbReference type="RefSeq" id="WP_089310144.1">
    <property type="nucleotide sequence ID" value="NZ_FZNP01000001.1"/>
</dbReference>
<dbReference type="Gene3D" id="3.40.50.300">
    <property type="entry name" value="P-loop containing nucleotide triphosphate hydrolases"/>
    <property type="match status" value="1"/>
</dbReference>
<keyword evidence="6" id="KW-0067">ATP-binding</keyword>
<dbReference type="InterPro" id="IPR017871">
    <property type="entry name" value="ABC_transporter-like_CS"/>
</dbReference>
<dbReference type="InterPro" id="IPR003593">
    <property type="entry name" value="AAA+_ATPase"/>
</dbReference>
<evidence type="ECO:0000313" key="13">
    <source>
        <dbReference type="EMBL" id="SNR28409.1"/>
    </source>
</evidence>
<gene>
    <name evidence="13" type="ORF">SAMN06265355_101809</name>
</gene>
<dbReference type="PROSITE" id="PS00211">
    <property type="entry name" value="ABC_TRANSPORTER_1"/>
    <property type="match status" value="1"/>
</dbReference>
<evidence type="ECO:0000259" key="12">
    <source>
        <dbReference type="PROSITE" id="PS50929"/>
    </source>
</evidence>
<evidence type="ECO:0000256" key="9">
    <source>
        <dbReference type="ARBA" id="ARBA00061644"/>
    </source>
</evidence>
<evidence type="ECO:0000256" key="2">
    <source>
        <dbReference type="ARBA" id="ARBA00022448"/>
    </source>
</evidence>
<dbReference type="PANTHER" id="PTHR43394:SF1">
    <property type="entry name" value="ATP-BINDING CASSETTE SUB-FAMILY B MEMBER 10, MITOCHONDRIAL"/>
    <property type="match status" value="1"/>
</dbReference>
<evidence type="ECO:0000256" key="8">
    <source>
        <dbReference type="ARBA" id="ARBA00023136"/>
    </source>
</evidence>
<keyword evidence="8 10" id="KW-0472">Membrane</keyword>
<dbReference type="PROSITE" id="PS50893">
    <property type="entry name" value="ABC_TRANSPORTER_2"/>
    <property type="match status" value="1"/>
</dbReference>
<keyword evidence="3" id="KW-1003">Cell membrane</keyword>
<evidence type="ECO:0000313" key="14">
    <source>
        <dbReference type="Proteomes" id="UP000198420"/>
    </source>
</evidence>
<dbReference type="SUPFAM" id="SSF52540">
    <property type="entry name" value="P-loop containing nucleoside triphosphate hydrolases"/>
    <property type="match status" value="1"/>
</dbReference>
<dbReference type="Pfam" id="PF00005">
    <property type="entry name" value="ABC_tran"/>
    <property type="match status" value="1"/>
</dbReference>
<name>A0A238V4G3_9ACTN</name>
<accession>A0A238V4G3</accession>
<dbReference type="Gene3D" id="1.20.1560.10">
    <property type="entry name" value="ABC transporter type 1, transmembrane domain"/>
    <property type="match status" value="1"/>
</dbReference>
<sequence>MDMEVTAWMSLHHAMNARDSRPFSRATLRRIARFARPHRGILTAFLLLSVVMAVIAVATPVLAGWVVNAIVDHDATSTVVWLAIVIAVLALAEGSLGLVNRWLSARIGEGLILDLRTSVFDHVQRMPVAFFTRTRTGALVSRLNNDVIGAQRAFSDTLSGVVSNLVTVLLTFAVMVRISWQITLLALVLLPVFVLPARRMGSRLAKLEREAASHDAAMSTQMTERFSAPGATLVKLFGRPARESAEFAARARRVRDIGVRTAMVQHVFITALTMVSALALALVYGVGGFLSLRGHLDAGAVVALALLLTRLYAPLTALASARVEVMSALVSFERVFEVLDLKPLVAEKPEPRDVPEGPVTVEFDNVTFAYPSADKVSLASLEEVATLDTRGGVDVLHDVSFRAEPGQMVALVGSSGAGKSTIAQLLPRLYDVDSGAVRLGGVDVRDLSFQAIRDTLGMVTQDGHLFHESIRANLLLARPEAPEEELWDVLRRARLDALIEGLPDGLDTIVGERGYRLSGGERQRLTIARLLLARQRVVILDEATAHLDSTSEAAVQEALTEALDGRTAVVIAHRLSTVRAADLILVVESGRIIERGTHEELLAADGRYADLYRTQFADDPPLEPVA</sequence>
<dbReference type="PROSITE" id="PS50929">
    <property type="entry name" value="ABC_TM1F"/>
    <property type="match status" value="1"/>
</dbReference>
<dbReference type="GO" id="GO:0005886">
    <property type="term" value="C:plasma membrane"/>
    <property type="evidence" value="ECO:0007669"/>
    <property type="project" value="UniProtKB-SubCell"/>
</dbReference>
<dbReference type="GO" id="GO:0005524">
    <property type="term" value="F:ATP binding"/>
    <property type="evidence" value="ECO:0007669"/>
    <property type="project" value="UniProtKB-KW"/>
</dbReference>
<evidence type="ECO:0000256" key="10">
    <source>
        <dbReference type="SAM" id="Phobius"/>
    </source>
</evidence>
<evidence type="ECO:0000256" key="4">
    <source>
        <dbReference type="ARBA" id="ARBA00022692"/>
    </source>
</evidence>
<dbReference type="Proteomes" id="UP000198420">
    <property type="component" value="Unassembled WGS sequence"/>
</dbReference>
<dbReference type="GO" id="GO:0016887">
    <property type="term" value="F:ATP hydrolysis activity"/>
    <property type="evidence" value="ECO:0007669"/>
    <property type="project" value="InterPro"/>
</dbReference>
<keyword evidence="4 10" id="KW-0812">Transmembrane</keyword>
<evidence type="ECO:0000256" key="1">
    <source>
        <dbReference type="ARBA" id="ARBA00004651"/>
    </source>
</evidence>
<organism evidence="13 14">
    <name type="scientific">Actinomadura mexicana</name>
    <dbReference type="NCBI Taxonomy" id="134959"/>
    <lineage>
        <taxon>Bacteria</taxon>
        <taxon>Bacillati</taxon>
        <taxon>Actinomycetota</taxon>
        <taxon>Actinomycetes</taxon>
        <taxon>Streptosporangiales</taxon>
        <taxon>Thermomonosporaceae</taxon>
        <taxon>Actinomadura</taxon>
    </lineage>
</organism>
<comment type="subcellular location">
    <subcellularLocation>
        <location evidence="1">Cell membrane</location>
        <topology evidence="1">Multi-pass membrane protein</topology>
    </subcellularLocation>
</comment>
<feature type="domain" description="ABC transmembrane type-1" evidence="12">
    <location>
        <begin position="46"/>
        <end position="327"/>
    </location>
</feature>
<dbReference type="SUPFAM" id="SSF90123">
    <property type="entry name" value="ABC transporter transmembrane region"/>
    <property type="match status" value="1"/>
</dbReference>
<evidence type="ECO:0000256" key="6">
    <source>
        <dbReference type="ARBA" id="ARBA00022840"/>
    </source>
</evidence>
<dbReference type="InterPro" id="IPR011527">
    <property type="entry name" value="ABC1_TM_dom"/>
</dbReference>
<evidence type="ECO:0000256" key="5">
    <source>
        <dbReference type="ARBA" id="ARBA00022741"/>
    </source>
</evidence>
<proteinExistence type="inferred from homology"/>
<dbReference type="EMBL" id="FZNP01000001">
    <property type="protein sequence ID" value="SNR28409.1"/>
    <property type="molecule type" value="Genomic_DNA"/>
</dbReference>
<keyword evidence="7 10" id="KW-1133">Transmembrane helix</keyword>
<dbReference type="GO" id="GO:0015421">
    <property type="term" value="F:ABC-type oligopeptide transporter activity"/>
    <property type="evidence" value="ECO:0007669"/>
    <property type="project" value="TreeGrafter"/>
</dbReference>
<dbReference type="FunFam" id="3.40.50.300:FF:000299">
    <property type="entry name" value="ABC transporter ATP-binding protein/permease"/>
    <property type="match status" value="1"/>
</dbReference>
<dbReference type="CDD" id="cd18550">
    <property type="entry name" value="ABC_6TM_exporter_like"/>
    <property type="match status" value="1"/>
</dbReference>
<dbReference type="Pfam" id="PF00664">
    <property type="entry name" value="ABC_membrane"/>
    <property type="match status" value="1"/>
</dbReference>